<dbReference type="KEGG" id="roz:CBI38_00615"/>
<evidence type="ECO:0000256" key="1">
    <source>
        <dbReference type="ARBA" id="ARBA00023002"/>
    </source>
</evidence>
<proteinExistence type="predicted"/>
<feature type="domain" description="Acyl-CoA dehydrogenase/oxidase N-terminal" evidence="2">
    <location>
        <begin position="34"/>
        <end position="122"/>
    </location>
</feature>
<dbReference type="SUPFAM" id="SSF56645">
    <property type="entry name" value="Acyl-CoA dehydrogenase NM domain-like"/>
    <property type="match status" value="1"/>
</dbReference>
<dbReference type="EMBL" id="CP021354">
    <property type="protein sequence ID" value="AWK70301.1"/>
    <property type="molecule type" value="Genomic_DNA"/>
</dbReference>
<dbReference type="PANTHER" id="PTHR43884">
    <property type="entry name" value="ACYL-COA DEHYDROGENASE"/>
    <property type="match status" value="1"/>
</dbReference>
<dbReference type="PIRSF" id="PIRSF016578">
    <property type="entry name" value="HsaA"/>
    <property type="match status" value="1"/>
</dbReference>
<evidence type="ECO:0000313" key="4">
    <source>
        <dbReference type="EMBL" id="AWK70301.1"/>
    </source>
</evidence>
<dbReference type="InterPro" id="IPR013786">
    <property type="entry name" value="AcylCoA_DH/ox_N"/>
</dbReference>
<feature type="domain" description="Acyl-CoA dehydrogenase C-terminal" evidence="3">
    <location>
        <begin position="246"/>
        <end position="370"/>
    </location>
</feature>
<organism evidence="4 5">
    <name type="scientific">Rhodococcus oxybenzonivorans</name>
    <dbReference type="NCBI Taxonomy" id="1990687"/>
    <lineage>
        <taxon>Bacteria</taxon>
        <taxon>Bacillati</taxon>
        <taxon>Actinomycetota</taxon>
        <taxon>Actinomycetes</taxon>
        <taxon>Mycobacteriales</taxon>
        <taxon>Nocardiaceae</taxon>
        <taxon>Rhodococcus</taxon>
    </lineage>
</organism>
<dbReference type="InterPro" id="IPR036250">
    <property type="entry name" value="AcylCo_DH-like_C"/>
</dbReference>
<protein>
    <submittedName>
        <fullName evidence="4">Acyl-CoA dehydrogenase</fullName>
    </submittedName>
</protein>
<dbReference type="InterPro" id="IPR046373">
    <property type="entry name" value="Acyl-CoA_Oxase/DH_mid-dom_sf"/>
</dbReference>
<dbReference type="AlphaFoldDB" id="A0A2S2BNT8"/>
<evidence type="ECO:0000259" key="3">
    <source>
        <dbReference type="Pfam" id="PF08028"/>
    </source>
</evidence>
<dbReference type="Gene3D" id="1.10.540.10">
    <property type="entry name" value="Acyl-CoA dehydrogenase/oxidase, N-terminal domain"/>
    <property type="match status" value="1"/>
</dbReference>
<dbReference type="InterPro" id="IPR009100">
    <property type="entry name" value="AcylCoA_DH/oxidase_NM_dom_sf"/>
</dbReference>
<evidence type="ECO:0000259" key="2">
    <source>
        <dbReference type="Pfam" id="PF02771"/>
    </source>
</evidence>
<dbReference type="OrthoDB" id="3404950at2"/>
<dbReference type="InterPro" id="IPR013107">
    <property type="entry name" value="Acyl-CoA_DH_C"/>
</dbReference>
<reference evidence="4 5" key="1">
    <citation type="submission" date="2017-05" db="EMBL/GenBank/DDBJ databases">
        <title>Isolation of Rhodococcus sp. S2-17 biodegrading of BP-3.</title>
        <authorList>
            <person name="Lee Y."/>
            <person name="Kim K.H."/>
            <person name="Chun B.H."/>
            <person name="Jung H.S."/>
            <person name="Jeon C.O."/>
        </authorList>
    </citation>
    <scope>NUCLEOTIDE SEQUENCE [LARGE SCALE GENOMIC DNA]</scope>
    <source>
        <strain evidence="4 5">S2-17</strain>
    </source>
</reference>
<keyword evidence="5" id="KW-1185">Reference proteome</keyword>
<keyword evidence="1" id="KW-0560">Oxidoreductase</keyword>
<dbReference type="Pfam" id="PF08028">
    <property type="entry name" value="Acyl-CoA_dh_2"/>
    <property type="match status" value="1"/>
</dbReference>
<dbReference type="InterPro" id="IPR037069">
    <property type="entry name" value="AcylCoA_DH/ox_N_sf"/>
</dbReference>
<dbReference type="RefSeq" id="WP_109325555.1">
    <property type="nucleotide sequence ID" value="NZ_CP021354.1"/>
</dbReference>
<dbReference type="GO" id="GO:0050660">
    <property type="term" value="F:flavin adenine dinucleotide binding"/>
    <property type="evidence" value="ECO:0007669"/>
    <property type="project" value="InterPro"/>
</dbReference>
<dbReference type="PANTHER" id="PTHR43884:SF25">
    <property type="entry name" value="ACYL-COA DEHYDROGENASE YDBM-RELATED"/>
    <property type="match status" value="1"/>
</dbReference>
<dbReference type="Gene3D" id="2.40.110.10">
    <property type="entry name" value="Butyryl-CoA Dehydrogenase, subunit A, domain 2"/>
    <property type="match status" value="1"/>
</dbReference>
<sequence>MTAVAHAPSEHLDRRGRLHVSDRFDEMMARLDSIEETVRANGAQHDIEGRLAPSTIEALKSARVFDIGVPVEVGGLEFSPRQVVAVIERITEMDAATGWVVMVLQMITGTTAAYLGDEATRELFSGSDYPLMAGQGTKFGQARKVEGGYRLSGQWHFASGSQLADMIHTAAVDEMGRPLIFTLPKSECTMVDNWDVMGLRATSSDDYTVEDVFVPDAYVYEVTTKTPLHGGAIYEVGLANMSGIQHGGWALGMGKRLLEEMRKLAKVKSQRAGDGTTTDQFYAEYAQAEAKLRGARAFLMQTWADNEETINRGEPLSTHQESLTRLSLNNATWTAHDVCMTVYKWAGTTALREGDLQRYFRDMHAGTQHMSSGPGVLQQCGRQLAGLAEGSRWVFFSLVESAPTQ</sequence>
<dbReference type="GO" id="GO:0003995">
    <property type="term" value="F:acyl-CoA dehydrogenase activity"/>
    <property type="evidence" value="ECO:0007669"/>
    <property type="project" value="TreeGrafter"/>
</dbReference>
<dbReference type="Proteomes" id="UP000245711">
    <property type="component" value="Chromosome"/>
</dbReference>
<name>A0A2S2BNT8_9NOCA</name>
<gene>
    <name evidence="4" type="ORF">CBI38_00615</name>
</gene>
<evidence type="ECO:0000313" key="5">
    <source>
        <dbReference type="Proteomes" id="UP000245711"/>
    </source>
</evidence>
<dbReference type="Gene3D" id="1.20.140.10">
    <property type="entry name" value="Butyryl-CoA Dehydrogenase, subunit A, domain 3"/>
    <property type="match status" value="1"/>
</dbReference>
<accession>A0A2S2BNT8</accession>
<dbReference type="SUPFAM" id="SSF47203">
    <property type="entry name" value="Acyl-CoA dehydrogenase C-terminal domain-like"/>
    <property type="match status" value="1"/>
</dbReference>
<dbReference type="Pfam" id="PF02771">
    <property type="entry name" value="Acyl-CoA_dh_N"/>
    <property type="match status" value="1"/>
</dbReference>